<dbReference type="InterPro" id="IPR036641">
    <property type="entry name" value="HPT_dom_sf"/>
</dbReference>
<dbReference type="SUPFAM" id="SSF47226">
    <property type="entry name" value="Histidine-containing phosphotransfer domain, HPT domain"/>
    <property type="match status" value="1"/>
</dbReference>
<dbReference type="EMBL" id="WAIE01000001">
    <property type="protein sequence ID" value="KAB1443454.1"/>
    <property type="molecule type" value="Genomic_DNA"/>
</dbReference>
<dbReference type="Proteomes" id="UP000438699">
    <property type="component" value="Unassembled WGS sequence"/>
</dbReference>
<dbReference type="Pfam" id="PF01627">
    <property type="entry name" value="Hpt"/>
    <property type="match status" value="1"/>
</dbReference>
<dbReference type="GO" id="GO:0000160">
    <property type="term" value="P:phosphorelay signal transduction system"/>
    <property type="evidence" value="ECO:0007669"/>
    <property type="project" value="InterPro"/>
</dbReference>
<evidence type="ECO:0000259" key="2">
    <source>
        <dbReference type="PROSITE" id="PS50894"/>
    </source>
</evidence>
<evidence type="ECO:0000256" key="1">
    <source>
        <dbReference type="PROSITE-ProRule" id="PRU00110"/>
    </source>
</evidence>
<dbReference type="Gene3D" id="1.20.120.160">
    <property type="entry name" value="HPT domain"/>
    <property type="match status" value="1"/>
</dbReference>
<dbReference type="OrthoDB" id="2079555at2"/>
<feature type="modified residue" description="Phosphohistidine" evidence="1">
    <location>
        <position position="49"/>
    </location>
</feature>
<dbReference type="AlphaFoldDB" id="A0A6N6N5W4"/>
<protein>
    <submittedName>
        <fullName evidence="3">Chemotaxis protein CheA</fullName>
    </submittedName>
</protein>
<dbReference type="InterPro" id="IPR008207">
    <property type="entry name" value="Sig_transdc_His_kin_Hpt_dom"/>
</dbReference>
<dbReference type="InterPro" id="IPR051315">
    <property type="entry name" value="Bact_Chemotaxis_CheA"/>
</dbReference>
<evidence type="ECO:0000313" key="4">
    <source>
        <dbReference type="Proteomes" id="UP000438699"/>
    </source>
</evidence>
<organism evidence="3 4">
    <name type="scientific">Pseudodesulfovibrio senegalensis</name>
    <dbReference type="NCBI Taxonomy" id="1721087"/>
    <lineage>
        <taxon>Bacteria</taxon>
        <taxon>Pseudomonadati</taxon>
        <taxon>Thermodesulfobacteriota</taxon>
        <taxon>Desulfovibrionia</taxon>
        <taxon>Desulfovibrionales</taxon>
        <taxon>Desulfovibrionaceae</taxon>
    </lineage>
</organism>
<dbReference type="CDD" id="cd00088">
    <property type="entry name" value="HPT"/>
    <property type="match status" value="1"/>
</dbReference>
<feature type="domain" description="HPt" evidence="2">
    <location>
        <begin position="1"/>
        <end position="106"/>
    </location>
</feature>
<dbReference type="PANTHER" id="PTHR43395:SF1">
    <property type="entry name" value="CHEMOTAXIS PROTEIN CHEA"/>
    <property type="match status" value="1"/>
</dbReference>
<dbReference type="SMART" id="SM00073">
    <property type="entry name" value="HPT"/>
    <property type="match status" value="1"/>
</dbReference>
<proteinExistence type="predicted"/>
<dbReference type="PROSITE" id="PS50894">
    <property type="entry name" value="HPT"/>
    <property type="match status" value="1"/>
</dbReference>
<dbReference type="PANTHER" id="PTHR43395">
    <property type="entry name" value="SENSOR HISTIDINE KINASE CHEA"/>
    <property type="match status" value="1"/>
</dbReference>
<comment type="caution">
    <text evidence="3">The sequence shown here is derived from an EMBL/GenBank/DDBJ whole genome shotgun (WGS) entry which is preliminary data.</text>
</comment>
<gene>
    <name evidence="3" type="ORF">F8A88_04170</name>
</gene>
<sequence>MTTTDQVLQVFTEETAERLSSIESGLLKLEADGNQIEDSVVHGIFRDAHSVKAGANLLKLENVETLAHKLENILEMVRKGQLMPDDQTITVLLETVDKLRELMDRVDESDSISIRLHEAMLNMVVQKAVSGND</sequence>
<dbReference type="RefSeq" id="WP_151149825.1">
    <property type="nucleotide sequence ID" value="NZ_WAIE01000001.1"/>
</dbReference>
<name>A0A6N6N5W4_9BACT</name>
<accession>A0A6N6N5W4</accession>
<dbReference type="GO" id="GO:0004672">
    <property type="term" value="F:protein kinase activity"/>
    <property type="evidence" value="ECO:0007669"/>
    <property type="project" value="UniProtKB-ARBA"/>
</dbReference>
<keyword evidence="1" id="KW-0597">Phosphoprotein</keyword>
<reference evidence="3 4" key="1">
    <citation type="journal article" date="2017" name="Int. J. Syst. Evol. Microbiol.">
        <title>Desulfovibrio senegalensis sp. nov., a mesophilic sulfate reducer isolated from marine sediment.</title>
        <authorList>
            <person name="Thioye A."/>
            <person name="Gam Z.B.A."/>
            <person name="Mbengue M."/>
            <person name="Cayol J.L."/>
            <person name="Joseph-Bartoli M."/>
            <person name="Toure-Kane C."/>
            <person name="Labat M."/>
        </authorList>
    </citation>
    <scope>NUCLEOTIDE SEQUENCE [LARGE SCALE GENOMIC DNA]</scope>
    <source>
        <strain evidence="3 4">DSM 101509</strain>
    </source>
</reference>
<evidence type="ECO:0000313" key="3">
    <source>
        <dbReference type="EMBL" id="KAB1443454.1"/>
    </source>
</evidence>
<keyword evidence="4" id="KW-1185">Reference proteome</keyword>